<evidence type="ECO:0000313" key="2">
    <source>
        <dbReference type="Proteomes" id="UP000265520"/>
    </source>
</evidence>
<comment type="caution">
    <text evidence="1">The sequence shown here is derived from an EMBL/GenBank/DDBJ whole genome shotgun (WGS) entry which is preliminary data.</text>
</comment>
<organism evidence="1 2">
    <name type="scientific">Trifolium medium</name>
    <dbReference type="NCBI Taxonomy" id="97028"/>
    <lineage>
        <taxon>Eukaryota</taxon>
        <taxon>Viridiplantae</taxon>
        <taxon>Streptophyta</taxon>
        <taxon>Embryophyta</taxon>
        <taxon>Tracheophyta</taxon>
        <taxon>Spermatophyta</taxon>
        <taxon>Magnoliopsida</taxon>
        <taxon>eudicotyledons</taxon>
        <taxon>Gunneridae</taxon>
        <taxon>Pentapetalae</taxon>
        <taxon>rosids</taxon>
        <taxon>fabids</taxon>
        <taxon>Fabales</taxon>
        <taxon>Fabaceae</taxon>
        <taxon>Papilionoideae</taxon>
        <taxon>50 kb inversion clade</taxon>
        <taxon>NPAAA clade</taxon>
        <taxon>Hologalegina</taxon>
        <taxon>IRL clade</taxon>
        <taxon>Trifolieae</taxon>
        <taxon>Trifolium</taxon>
    </lineage>
</organism>
<feature type="non-terminal residue" evidence="1">
    <location>
        <position position="84"/>
    </location>
</feature>
<dbReference type="EMBL" id="LXQA010051664">
    <property type="protein sequence ID" value="MCI03273.1"/>
    <property type="molecule type" value="Genomic_DNA"/>
</dbReference>
<sequence>MILLVTGRLVLPSCYDGKHRDFYSVTIDFEFSGVLGSNNFTIPYGDTLVIKNGPVHLERSFPAVNLNLELYTRACCPGSNSFLF</sequence>
<proteinExistence type="predicted"/>
<evidence type="ECO:0000313" key="1">
    <source>
        <dbReference type="EMBL" id="MCI03273.1"/>
    </source>
</evidence>
<dbReference type="AlphaFoldDB" id="A0A392NTW7"/>
<reference evidence="1 2" key="1">
    <citation type="journal article" date="2018" name="Front. Plant Sci.">
        <title>Red Clover (Trifolium pratense) and Zigzag Clover (T. medium) - A Picture of Genomic Similarities and Differences.</title>
        <authorList>
            <person name="Dluhosova J."/>
            <person name="Istvanek J."/>
            <person name="Nedelnik J."/>
            <person name="Repkova J."/>
        </authorList>
    </citation>
    <scope>NUCLEOTIDE SEQUENCE [LARGE SCALE GENOMIC DNA]</scope>
    <source>
        <strain evidence="2">cv. 10/8</strain>
        <tissue evidence="1">Leaf</tissue>
    </source>
</reference>
<dbReference type="Proteomes" id="UP000265520">
    <property type="component" value="Unassembled WGS sequence"/>
</dbReference>
<protein>
    <submittedName>
        <fullName evidence="1">Uncharacterized protein</fullName>
    </submittedName>
</protein>
<accession>A0A392NTW7</accession>
<keyword evidence="2" id="KW-1185">Reference proteome</keyword>
<name>A0A392NTW7_9FABA</name>